<evidence type="ECO:0000313" key="1">
    <source>
        <dbReference type="EMBL" id="CAK9083433.1"/>
    </source>
</evidence>
<comment type="caution">
    <text evidence="1">The sequence shown here is derived from an EMBL/GenBank/DDBJ whole genome shotgun (WGS) entry which is preliminary data.</text>
</comment>
<accession>A0ABP0Q5V9</accession>
<sequence length="648" mass="72680">MDLSRLGTRKSFISQSGVAELLDELKKAECLPTTTSRNSIKRARLDVIDVSTPYGKMVREWQVDGTEGKKVTIHYVHPAAHLWYMVHNCEPFSAFMEELLRDTPSSPQQKYQIVLYADEVSPGNQLKTDNRRKCYVYYWALLEYGAKLSSETHWFCLCIIRSNIVKKQVQEGVAALTREAFRSFFEAGADFRHGLQLSFASGNAGFLCAEAGLCVSDEGALKEMFSVKGAAGTLLCLLCRTTVSLGSDLHHNAEQLVAHTETDYSKWRLHSDASLLANMRHLVGQESVQNKGQFKALQQRLGLNVSHLGMLNTDTNAAFGFSITKGIMYDWMHCYVVSGLYHIEVTELLKVLAAAKVPQQEIHNYFQHFTWPSWVGARGVDAKKVLEKKNDTFKSSASEALGMYPVLAEFLHDLPADRSRELHLAIQSFQALRRVLDLLVLCSKKGRVRSSELAEAIRGHLQACKLAYGEALLPPKAHYSMHLPLILDHWGLLLSCFVHERKHREVKRFLNNVQTGRSLDKSVTEDVLLSHYWELKEGVPSLPDQKPCSSRLAEAFCTAYKVALVPMLTSSSLSIRGMRRSSGDVVLADWGKGSHVCRVHCHVSRENVPYTLVTVADEQFFIESSAIDCCCIHGSPAGRFKALPVRRC</sequence>
<organism evidence="1 2">
    <name type="scientific">Durusdinium trenchii</name>
    <dbReference type="NCBI Taxonomy" id="1381693"/>
    <lineage>
        <taxon>Eukaryota</taxon>
        <taxon>Sar</taxon>
        <taxon>Alveolata</taxon>
        <taxon>Dinophyceae</taxon>
        <taxon>Suessiales</taxon>
        <taxon>Symbiodiniaceae</taxon>
        <taxon>Durusdinium</taxon>
    </lineage>
</organism>
<evidence type="ECO:0000313" key="2">
    <source>
        <dbReference type="Proteomes" id="UP001642464"/>
    </source>
</evidence>
<keyword evidence="2" id="KW-1185">Reference proteome</keyword>
<dbReference type="Proteomes" id="UP001642464">
    <property type="component" value="Unassembled WGS sequence"/>
</dbReference>
<protein>
    <submittedName>
        <fullName evidence="1">Uncharacterized protein</fullName>
    </submittedName>
</protein>
<gene>
    <name evidence="1" type="ORF">SCF082_LOCUS39606</name>
</gene>
<dbReference type="EMBL" id="CAXAMM010039062">
    <property type="protein sequence ID" value="CAK9083433.1"/>
    <property type="molecule type" value="Genomic_DNA"/>
</dbReference>
<name>A0ABP0Q5V9_9DINO</name>
<proteinExistence type="predicted"/>
<reference evidence="1 2" key="1">
    <citation type="submission" date="2024-02" db="EMBL/GenBank/DDBJ databases">
        <authorList>
            <person name="Chen Y."/>
            <person name="Shah S."/>
            <person name="Dougan E. K."/>
            <person name="Thang M."/>
            <person name="Chan C."/>
        </authorList>
    </citation>
    <scope>NUCLEOTIDE SEQUENCE [LARGE SCALE GENOMIC DNA]</scope>
</reference>